<dbReference type="Pfam" id="PF07398">
    <property type="entry name" value="MDMPI_C"/>
    <property type="match status" value="1"/>
</dbReference>
<keyword evidence="3" id="KW-0413">Isomerase</keyword>
<dbReference type="GO" id="GO:0046872">
    <property type="term" value="F:metal ion binding"/>
    <property type="evidence" value="ECO:0007669"/>
    <property type="project" value="InterPro"/>
</dbReference>
<sequence length="221" mass="24213">MTRAWLDEGSRLFLDQLDLVPDSAFAKPCLLPGWTTAHLVAHTAYNAKALSRLVRWARTGEETPMYASTDARDAEIEQGAKLPVSELRSLVRETDSRLRAELAALTDWNAEVRTAQGRAVPASEIPWMRTREVWIHAVDLGTGVGFEDFPRELVDALIADVVGLRQSRDQGPALVLTASDRSAGWEIAGAEPAVVRGTAAELCRWICGRGGLDGPELGRWL</sequence>
<evidence type="ECO:0000313" key="4">
    <source>
        <dbReference type="Proteomes" id="UP000305546"/>
    </source>
</evidence>
<dbReference type="InterPro" id="IPR024344">
    <property type="entry name" value="MDMPI_metal-binding"/>
</dbReference>
<evidence type="ECO:0000259" key="2">
    <source>
        <dbReference type="Pfam" id="PF11716"/>
    </source>
</evidence>
<dbReference type="InterPro" id="IPR036527">
    <property type="entry name" value="SCP2_sterol-bd_dom_sf"/>
</dbReference>
<organism evidence="3 4">
    <name type="scientific">Amycolatopsis alkalitolerans</name>
    <dbReference type="NCBI Taxonomy" id="2547244"/>
    <lineage>
        <taxon>Bacteria</taxon>
        <taxon>Bacillati</taxon>
        <taxon>Actinomycetota</taxon>
        <taxon>Actinomycetes</taxon>
        <taxon>Pseudonocardiales</taxon>
        <taxon>Pseudonocardiaceae</taxon>
        <taxon>Amycolatopsis</taxon>
    </lineage>
</organism>
<evidence type="ECO:0000313" key="3">
    <source>
        <dbReference type="EMBL" id="TNC22404.1"/>
    </source>
</evidence>
<accession>A0A5C4LYZ8</accession>
<dbReference type="OrthoDB" id="5118203at2"/>
<proteinExistence type="predicted"/>
<protein>
    <submittedName>
        <fullName evidence="3">Maleylpyruvate isomerase family mycothiol-dependent enzyme</fullName>
    </submittedName>
</protein>
<keyword evidence="3" id="KW-0670">Pyruvate</keyword>
<dbReference type="Proteomes" id="UP000305546">
    <property type="component" value="Unassembled WGS sequence"/>
</dbReference>
<dbReference type="EMBL" id="VDFW01000027">
    <property type="protein sequence ID" value="TNC22404.1"/>
    <property type="molecule type" value="Genomic_DNA"/>
</dbReference>
<dbReference type="Gene3D" id="1.20.120.450">
    <property type="entry name" value="dinb family like domain"/>
    <property type="match status" value="1"/>
</dbReference>
<dbReference type="GO" id="GO:0016853">
    <property type="term" value="F:isomerase activity"/>
    <property type="evidence" value="ECO:0007669"/>
    <property type="project" value="UniProtKB-KW"/>
</dbReference>
<dbReference type="RefSeq" id="WP_139099370.1">
    <property type="nucleotide sequence ID" value="NZ_VDFW01000027.1"/>
</dbReference>
<feature type="domain" description="MDMPI C-terminal" evidence="1">
    <location>
        <begin position="148"/>
        <end position="214"/>
    </location>
</feature>
<evidence type="ECO:0000259" key="1">
    <source>
        <dbReference type="Pfam" id="PF07398"/>
    </source>
</evidence>
<comment type="caution">
    <text evidence="3">The sequence shown here is derived from an EMBL/GenBank/DDBJ whole genome shotgun (WGS) entry which is preliminary data.</text>
</comment>
<dbReference type="InterPro" id="IPR010872">
    <property type="entry name" value="MDMPI_C-term_domain"/>
</dbReference>
<keyword evidence="4" id="KW-1185">Reference proteome</keyword>
<name>A0A5C4LYZ8_9PSEU</name>
<gene>
    <name evidence="3" type="ORF">FG385_25750</name>
</gene>
<dbReference type="Pfam" id="PF11716">
    <property type="entry name" value="MDMPI_N"/>
    <property type="match status" value="1"/>
</dbReference>
<dbReference type="SUPFAM" id="SSF55718">
    <property type="entry name" value="SCP-like"/>
    <property type="match status" value="1"/>
</dbReference>
<dbReference type="Gene3D" id="3.30.1050.20">
    <property type="match status" value="1"/>
</dbReference>
<feature type="domain" description="Mycothiol-dependent maleylpyruvate isomerase metal-binding" evidence="2">
    <location>
        <begin position="10"/>
        <end position="140"/>
    </location>
</feature>
<dbReference type="NCBIfam" id="TIGR03083">
    <property type="entry name" value="maleylpyruvate isomerase family mycothiol-dependent enzyme"/>
    <property type="match status" value="1"/>
</dbReference>
<dbReference type="InterPro" id="IPR017517">
    <property type="entry name" value="Maleyloyr_isom"/>
</dbReference>
<dbReference type="InterPro" id="IPR034660">
    <property type="entry name" value="DinB/YfiT-like"/>
</dbReference>
<dbReference type="SUPFAM" id="SSF109854">
    <property type="entry name" value="DinB/YfiT-like putative metalloenzymes"/>
    <property type="match status" value="1"/>
</dbReference>
<dbReference type="AlphaFoldDB" id="A0A5C4LYZ8"/>
<reference evidence="3 4" key="1">
    <citation type="submission" date="2019-06" db="EMBL/GenBank/DDBJ databases">
        <title>Amycolatopsis alkalitolerans sp. nov., isolated from Gastrodia elata Blume.</title>
        <authorList>
            <person name="Narsing Rao M.P."/>
            <person name="Li W.J."/>
        </authorList>
    </citation>
    <scope>NUCLEOTIDE SEQUENCE [LARGE SCALE GENOMIC DNA]</scope>
    <source>
        <strain evidence="3 4">SYSUP0005</strain>
    </source>
</reference>